<dbReference type="SUPFAM" id="SSF52499">
    <property type="entry name" value="Isochorismatase-like hydrolases"/>
    <property type="match status" value="1"/>
</dbReference>
<dbReference type="Pfam" id="PF00857">
    <property type="entry name" value="Isochorismatase"/>
    <property type="match status" value="1"/>
</dbReference>
<feature type="compositionally biased region" description="Polar residues" evidence="2">
    <location>
        <begin position="438"/>
        <end position="447"/>
    </location>
</feature>
<dbReference type="Gene3D" id="2.60.120.590">
    <property type="entry name" value="Alpha-ketoglutarate-dependent dioxygenase AlkB-like"/>
    <property type="match status" value="1"/>
</dbReference>
<dbReference type="SUPFAM" id="SSF51197">
    <property type="entry name" value="Clavaminate synthase-like"/>
    <property type="match status" value="1"/>
</dbReference>
<feature type="compositionally biased region" description="Acidic residues" evidence="2">
    <location>
        <begin position="323"/>
        <end position="332"/>
    </location>
</feature>
<evidence type="ECO:0000313" key="4">
    <source>
        <dbReference type="EMBL" id="KAL1585094.1"/>
    </source>
</evidence>
<dbReference type="PROSITE" id="PS51471">
    <property type="entry name" value="FE2OG_OXY"/>
    <property type="match status" value="1"/>
</dbReference>
<evidence type="ECO:0000313" key="5">
    <source>
        <dbReference type="Proteomes" id="UP000803884"/>
    </source>
</evidence>
<dbReference type="CDD" id="cd00431">
    <property type="entry name" value="cysteine_hydrolases"/>
    <property type="match status" value="1"/>
</dbReference>
<gene>
    <name evidence="4" type="ORF">WHR41_06499</name>
</gene>
<comment type="caution">
    <text evidence="4">The sequence shown here is derived from an EMBL/GenBank/DDBJ whole genome shotgun (WGS) entry which is preliminary data.</text>
</comment>
<dbReference type="Gene3D" id="3.40.50.850">
    <property type="entry name" value="Isochorismatase-like"/>
    <property type="match status" value="1"/>
</dbReference>
<protein>
    <recommendedName>
        <fullName evidence="3">Fe2OG dioxygenase domain-containing protein</fullName>
    </recommendedName>
</protein>
<dbReference type="GO" id="GO:0051213">
    <property type="term" value="F:dioxygenase activity"/>
    <property type="evidence" value="ECO:0007669"/>
    <property type="project" value="InterPro"/>
</dbReference>
<feature type="region of interest" description="Disordered" evidence="2">
    <location>
        <begin position="93"/>
        <end position="156"/>
    </location>
</feature>
<dbReference type="Pfam" id="PF13532">
    <property type="entry name" value="2OG-FeII_Oxy_2"/>
    <property type="match status" value="1"/>
</dbReference>
<evidence type="ECO:0000259" key="3">
    <source>
        <dbReference type="PROSITE" id="PS51471"/>
    </source>
</evidence>
<dbReference type="InterPro" id="IPR032854">
    <property type="entry name" value="ALKBH3"/>
</dbReference>
<dbReference type="EMBL" id="JAAQHG020000021">
    <property type="protein sequence ID" value="KAL1585094.1"/>
    <property type="molecule type" value="Genomic_DNA"/>
</dbReference>
<dbReference type="Proteomes" id="UP000803884">
    <property type="component" value="Unassembled WGS sequence"/>
</dbReference>
<dbReference type="RefSeq" id="XP_069228200.1">
    <property type="nucleotide sequence ID" value="XM_069375104.1"/>
</dbReference>
<name>A0AB34KPU8_9PEZI</name>
<dbReference type="PANTHER" id="PTHR31212:SF5">
    <property type="entry name" value="ISOCHORISMATASE FAMILY PROTEIN FAMILY (AFU_ORTHOLOGUE AFUA_3G14500)"/>
    <property type="match status" value="1"/>
</dbReference>
<organism evidence="4 5">
    <name type="scientific">Cladosporium halotolerans</name>
    <dbReference type="NCBI Taxonomy" id="1052096"/>
    <lineage>
        <taxon>Eukaryota</taxon>
        <taxon>Fungi</taxon>
        <taxon>Dikarya</taxon>
        <taxon>Ascomycota</taxon>
        <taxon>Pezizomycotina</taxon>
        <taxon>Dothideomycetes</taxon>
        <taxon>Dothideomycetidae</taxon>
        <taxon>Cladosporiales</taxon>
        <taxon>Cladosporiaceae</taxon>
        <taxon>Cladosporium</taxon>
    </lineage>
</organism>
<proteinExistence type="inferred from homology"/>
<dbReference type="AlphaFoldDB" id="A0AB34KPU8"/>
<feature type="compositionally biased region" description="Basic and acidic residues" evidence="2">
    <location>
        <begin position="93"/>
        <end position="108"/>
    </location>
</feature>
<evidence type="ECO:0000256" key="1">
    <source>
        <dbReference type="ARBA" id="ARBA00006336"/>
    </source>
</evidence>
<feature type="compositionally biased region" description="Low complexity" evidence="2">
    <location>
        <begin position="123"/>
        <end position="133"/>
    </location>
</feature>
<dbReference type="InterPro" id="IPR000868">
    <property type="entry name" value="Isochorismatase-like_dom"/>
</dbReference>
<dbReference type="InterPro" id="IPR037151">
    <property type="entry name" value="AlkB-like_sf"/>
</dbReference>
<dbReference type="PANTHER" id="PTHR31212">
    <property type="entry name" value="ALPHA-KETOGLUTARATE-DEPENDENT DIOXYGENASE ALKB HOMOLOG 3"/>
    <property type="match status" value="1"/>
</dbReference>
<reference evidence="4 5" key="1">
    <citation type="journal article" date="2020" name="Microbiol. Resour. Announc.">
        <title>Draft Genome Sequence of a Cladosporium Species Isolated from the Mesophotic Ascidian Didemnum maculosum.</title>
        <authorList>
            <person name="Gioti A."/>
            <person name="Siaperas R."/>
            <person name="Nikolaivits E."/>
            <person name="Le Goff G."/>
            <person name="Ouazzani J."/>
            <person name="Kotoulas G."/>
            <person name="Topakas E."/>
        </authorList>
    </citation>
    <scope>NUCLEOTIDE SEQUENCE [LARGE SCALE GENOMIC DNA]</scope>
    <source>
        <strain evidence="4 5">TM138-S3</strain>
    </source>
</reference>
<sequence>MSTLAALLSQHQTPNLPTRKGLILTGLQHDFLSPDGKLPVSNLNSGFLDRTKSLIQQFRGHGDIIWIRTETEASKSPTDLDEDSCSIITSLTQHDRAGSGESSDDHASASDSSPPSRKRKPGNGRSSRSGGSDASKRKQHKASHDEASSAAASSTQIDEEQFLTRTAIRDACFIRGTVGADFAAEVKASVQPTDLQVIKSYYSAFSSTSLLLTLRTKLITELYVCGAMTNLNVYATSMDAARYGIKITIVEDCLGYRIKERHDLAIKRLVDIMDASVATSDEVVADIGGSRRPAGLSSKQPSASFKIPETDDDVAAGMLEAASSEEEEDDDLFSVGASPYKSLNHKPLEIRGGRPKGKHLQAGDTGSEGGPAPQHPQLQRHALATPVARHDRSRQQSQDLVQRAEEGQGKAVKPSRGQASSQPRIVPESQPDELASRPSHQPTPSNNRTKRPRQPPIPPIISRPSSQPLFGPGTELESQTSSLNYDLLPPDRLDNLFHNLKAEVNWQHMYHQTGEVPRLVCCQGTIDPVDGSKPVYRHPADSTLPLLPWSPAVDEIRRAAERLAGHELNHALIQLYRAPATDFITEHSDKTLDIHPDSFIVNASFGAERVMRLRSKRSSPQSETKDRSTHRLRLPHNSALLMSLPTNARFLHGIQPDKRAEAERSAAERAYEGQRISLTFRRIATFLDAGEGWIWGQGARGKGREERGRVCGEEGERERLLRGFGMENASAVREWGVWYGDGSDVLHLK</sequence>
<keyword evidence="5" id="KW-1185">Reference proteome</keyword>
<feature type="region of interest" description="Disordered" evidence="2">
    <location>
        <begin position="322"/>
        <end position="480"/>
    </location>
</feature>
<accession>A0AB34KPU8</accession>
<dbReference type="GO" id="GO:0006307">
    <property type="term" value="P:DNA alkylation repair"/>
    <property type="evidence" value="ECO:0007669"/>
    <property type="project" value="InterPro"/>
</dbReference>
<comment type="similarity">
    <text evidence="1">Belongs to the isochorismatase family.</text>
</comment>
<feature type="domain" description="Fe2OG dioxygenase" evidence="3">
    <location>
        <begin position="567"/>
        <end position="684"/>
    </location>
</feature>
<evidence type="ECO:0000256" key="2">
    <source>
        <dbReference type="SAM" id="MobiDB-lite"/>
    </source>
</evidence>
<dbReference type="GeneID" id="96007942"/>
<dbReference type="InterPro" id="IPR027450">
    <property type="entry name" value="AlkB-like"/>
</dbReference>
<dbReference type="InterPro" id="IPR005123">
    <property type="entry name" value="Oxoglu/Fe-dep_dioxygenase_dom"/>
</dbReference>
<feature type="region of interest" description="Disordered" evidence="2">
    <location>
        <begin position="288"/>
        <end position="309"/>
    </location>
</feature>
<dbReference type="InterPro" id="IPR036380">
    <property type="entry name" value="Isochorismatase-like_sf"/>
</dbReference>